<feature type="domain" description="Chromosomal replication initiator protein DnaA ATPAse" evidence="1">
    <location>
        <begin position="22"/>
        <end position="151"/>
    </location>
</feature>
<accession>A0A380NJ39</accession>
<evidence type="ECO:0000313" key="3">
    <source>
        <dbReference type="Proteomes" id="UP000255367"/>
    </source>
</evidence>
<dbReference type="Proteomes" id="UP000255367">
    <property type="component" value="Unassembled WGS sequence"/>
</dbReference>
<evidence type="ECO:0000313" key="2">
    <source>
        <dbReference type="EMBL" id="SUP41984.1"/>
    </source>
</evidence>
<proteinExistence type="predicted"/>
<name>A0A380NJ39_9FIRM</name>
<gene>
    <name evidence="2" type="ORF">NCTC12020_00730</name>
</gene>
<organism evidence="2 3">
    <name type="scientific">Veillonella criceti</name>
    <dbReference type="NCBI Taxonomy" id="103891"/>
    <lineage>
        <taxon>Bacteria</taxon>
        <taxon>Bacillati</taxon>
        <taxon>Bacillota</taxon>
        <taxon>Negativicutes</taxon>
        <taxon>Veillonellales</taxon>
        <taxon>Veillonellaceae</taxon>
        <taxon>Veillonella</taxon>
    </lineage>
</organism>
<dbReference type="Gene3D" id="3.40.50.300">
    <property type="entry name" value="P-loop containing nucleotide triphosphate hydrolases"/>
    <property type="match status" value="1"/>
</dbReference>
<keyword evidence="3" id="KW-1185">Reference proteome</keyword>
<dbReference type="AlphaFoldDB" id="A0A380NJ39"/>
<dbReference type="RefSeq" id="WP_115309955.1">
    <property type="nucleotide sequence ID" value="NZ_UHIO01000001.1"/>
</dbReference>
<evidence type="ECO:0000259" key="1">
    <source>
        <dbReference type="Pfam" id="PF00308"/>
    </source>
</evidence>
<sequence>MKDTVNTDILKCTDTIVKADARHTFDSVAAALGADVHNPLVVVGTEDRMAHVGEIVKRECLTIAPNLVILEKSGQELVEAYTDSVTYGYVADFMETFVKIDMLLVSEFDYVVREADELSQRALKRLFEALIRNQRQVVFTMTKEPKTYEELALPELYEIVNSGALVIVK</sequence>
<dbReference type="EMBL" id="UHIO01000001">
    <property type="protein sequence ID" value="SUP41984.1"/>
    <property type="molecule type" value="Genomic_DNA"/>
</dbReference>
<dbReference type="InterPro" id="IPR013317">
    <property type="entry name" value="DnaA_dom"/>
</dbReference>
<dbReference type="OrthoDB" id="2043641at2"/>
<reference evidence="2 3" key="1">
    <citation type="submission" date="2018-06" db="EMBL/GenBank/DDBJ databases">
        <authorList>
            <consortium name="Pathogen Informatics"/>
            <person name="Doyle S."/>
        </authorList>
    </citation>
    <scope>NUCLEOTIDE SEQUENCE [LARGE SCALE GENOMIC DNA]</scope>
    <source>
        <strain evidence="2 3">NCTC12020</strain>
    </source>
</reference>
<protein>
    <submittedName>
        <fullName evidence="2">Bacterial dnaA protein</fullName>
    </submittedName>
</protein>
<dbReference type="Pfam" id="PF00308">
    <property type="entry name" value="Bac_DnaA"/>
    <property type="match status" value="1"/>
</dbReference>
<dbReference type="InterPro" id="IPR027417">
    <property type="entry name" value="P-loop_NTPase"/>
</dbReference>